<reference evidence="9 10" key="1">
    <citation type="submission" date="2019-01" db="EMBL/GenBank/DDBJ databases">
        <title>Bacillus sp. M5HDSG1-1, whole genome shotgun sequence.</title>
        <authorList>
            <person name="Tuo L."/>
        </authorList>
    </citation>
    <scope>NUCLEOTIDE SEQUENCE [LARGE SCALE GENOMIC DNA]</scope>
    <source>
        <strain evidence="9 10">M5HDSG1-1</strain>
    </source>
</reference>
<dbReference type="GO" id="GO:0005886">
    <property type="term" value="C:plasma membrane"/>
    <property type="evidence" value="ECO:0007669"/>
    <property type="project" value="UniProtKB-SubCell"/>
</dbReference>
<keyword evidence="10" id="KW-1185">Reference proteome</keyword>
<evidence type="ECO:0000256" key="5">
    <source>
        <dbReference type="ARBA" id="ARBA00022989"/>
    </source>
</evidence>
<evidence type="ECO:0000256" key="2">
    <source>
        <dbReference type="ARBA" id="ARBA00007362"/>
    </source>
</evidence>
<dbReference type="Pfam" id="PF00892">
    <property type="entry name" value="EamA"/>
    <property type="match status" value="2"/>
</dbReference>
<keyword evidence="4 7" id="KW-0812">Transmembrane</keyword>
<dbReference type="InterPro" id="IPR000620">
    <property type="entry name" value="EamA_dom"/>
</dbReference>
<evidence type="ECO:0000256" key="7">
    <source>
        <dbReference type="SAM" id="Phobius"/>
    </source>
</evidence>
<keyword evidence="6 7" id="KW-0472">Membrane</keyword>
<evidence type="ECO:0000256" key="3">
    <source>
        <dbReference type="ARBA" id="ARBA00022475"/>
    </source>
</evidence>
<evidence type="ECO:0000313" key="10">
    <source>
        <dbReference type="Proteomes" id="UP000288024"/>
    </source>
</evidence>
<comment type="similarity">
    <text evidence="2">Belongs to the EamA transporter family.</text>
</comment>
<dbReference type="EMBL" id="RZTZ01000007">
    <property type="protein sequence ID" value="RVT60251.1"/>
    <property type="molecule type" value="Genomic_DNA"/>
</dbReference>
<evidence type="ECO:0000256" key="1">
    <source>
        <dbReference type="ARBA" id="ARBA00004651"/>
    </source>
</evidence>
<evidence type="ECO:0000256" key="6">
    <source>
        <dbReference type="ARBA" id="ARBA00023136"/>
    </source>
</evidence>
<dbReference type="Proteomes" id="UP000288024">
    <property type="component" value="Unassembled WGS sequence"/>
</dbReference>
<evidence type="ECO:0000259" key="8">
    <source>
        <dbReference type="Pfam" id="PF00892"/>
    </source>
</evidence>
<comment type="caution">
    <text evidence="9">The sequence shown here is derived from an EMBL/GenBank/DDBJ whole genome shotgun (WGS) entry which is preliminary data.</text>
</comment>
<feature type="transmembrane region" description="Helical" evidence="7">
    <location>
        <begin position="37"/>
        <end position="56"/>
    </location>
</feature>
<feature type="transmembrane region" description="Helical" evidence="7">
    <location>
        <begin position="182"/>
        <end position="201"/>
    </location>
</feature>
<keyword evidence="3" id="KW-1003">Cell membrane</keyword>
<dbReference type="RefSeq" id="WP_127739503.1">
    <property type="nucleotide sequence ID" value="NZ_CP196003.1"/>
</dbReference>
<comment type="subcellular location">
    <subcellularLocation>
        <location evidence="1">Cell membrane</location>
        <topology evidence="1">Multi-pass membrane protein</topology>
    </subcellularLocation>
</comment>
<dbReference type="GeneID" id="87617154"/>
<feature type="transmembrane region" description="Helical" evidence="7">
    <location>
        <begin position="124"/>
        <end position="144"/>
    </location>
</feature>
<feature type="transmembrane region" description="Helical" evidence="7">
    <location>
        <begin position="97"/>
        <end position="117"/>
    </location>
</feature>
<evidence type="ECO:0000313" key="9">
    <source>
        <dbReference type="EMBL" id="RVT60251.1"/>
    </source>
</evidence>
<dbReference type="SUPFAM" id="SSF103481">
    <property type="entry name" value="Multidrug resistance efflux transporter EmrE"/>
    <property type="match status" value="2"/>
</dbReference>
<organism evidence="9 10">
    <name type="scientific">Niallia taxi</name>
    <dbReference type="NCBI Taxonomy" id="2499688"/>
    <lineage>
        <taxon>Bacteria</taxon>
        <taxon>Bacillati</taxon>
        <taxon>Bacillota</taxon>
        <taxon>Bacilli</taxon>
        <taxon>Bacillales</taxon>
        <taxon>Bacillaceae</taxon>
        <taxon>Niallia</taxon>
    </lineage>
</organism>
<feature type="domain" description="EamA" evidence="8">
    <location>
        <begin position="151"/>
        <end position="286"/>
    </location>
</feature>
<protein>
    <submittedName>
        <fullName evidence="9">DMT family transporter</fullName>
    </submittedName>
</protein>
<gene>
    <name evidence="9" type="ORF">EM808_17570</name>
</gene>
<keyword evidence="5 7" id="KW-1133">Transmembrane helix</keyword>
<dbReference type="PANTHER" id="PTHR32322">
    <property type="entry name" value="INNER MEMBRANE TRANSPORTER"/>
    <property type="match status" value="1"/>
</dbReference>
<feature type="transmembrane region" description="Helical" evidence="7">
    <location>
        <begin position="269"/>
        <end position="287"/>
    </location>
</feature>
<dbReference type="PANTHER" id="PTHR32322:SF18">
    <property type="entry name" value="S-ADENOSYLMETHIONINE_S-ADENOSYLHOMOCYSTEINE TRANSPORTER"/>
    <property type="match status" value="1"/>
</dbReference>
<name>A0A3S2UVJ5_9BACI</name>
<feature type="transmembrane region" description="Helical" evidence="7">
    <location>
        <begin position="68"/>
        <end position="85"/>
    </location>
</feature>
<feature type="transmembrane region" description="Helical" evidence="7">
    <location>
        <begin position="213"/>
        <end position="232"/>
    </location>
</feature>
<evidence type="ECO:0000256" key="4">
    <source>
        <dbReference type="ARBA" id="ARBA00022692"/>
    </source>
</evidence>
<dbReference type="InterPro" id="IPR037185">
    <property type="entry name" value="EmrE-like"/>
</dbReference>
<accession>A0A3S2UVJ5</accession>
<dbReference type="AlphaFoldDB" id="A0A3S2UVJ5"/>
<dbReference type="InterPro" id="IPR050638">
    <property type="entry name" value="AA-Vitamin_Transporters"/>
</dbReference>
<feature type="domain" description="EamA" evidence="8">
    <location>
        <begin position="9"/>
        <end position="141"/>
    </location>
</feature>
<proteinExistence type="inferred from homology"/>
<feature type="transmembrane region" description="Helical" evidence="7">
    <location>
        <begin position="150"/>
        <end position="170"/>
    </location>
</feature>
<feature type="transmembrane region" description="Helical" evidence="7">
    <location>
        <begin position="244"/>
        <end position="263"/>
    </location>
</feature>
<sequence>MKKLSQTRTILLLTFLVIVWGVNWPLSKMALEYTPPLLFAGIRTVLGGLILLVFALPRIKQLRFKETWHLYVISAVLNIIIFYGLQTVGLGFMPAGLFSAIVFIEPVLLGIFSWLWLGELMYGLKIVGLILGFVGVAVISMGGLTGDISVIGIFLALGSAVGWGLGTVFVKKTGNRVDSIWMVTMQLLIGGIVLLTIGSGTESWSSIDWQLPFIANLLFISIFVIAFGWLVYFTLVGAGEASKVGSYTFLIPLIAIFCSSIVLNESITLKLVLGLICIVISICFVNIKLKPRSVKTQINERL</sequence>